<dbReference type="SUPFAM" id="SSF55298">
    <property type="entry name" value="YjgF-like"/>
    <property type="match status" value="1"/>
</dbReference>
<dbReference type="InterPro" id="IPR006175">
    <property type="entry name" value="YjgF/YER057c/UK114"/>
</dbReference>
<evidence type="ECO:0000313" key="3">
    <source>
        <dbReference type="Proteomes" id="UP000601361"/>
    </source>
</evidence>
<comment type="caution">
    <text evidence="2">The sequence shown here is derived from an EMBL/GenBank/DDBJ whole genome shotgun (WGS) entry which is preliminary data.</text>
</comment>
<name>A0ABQ1WM61_9BACT</name>
<dbReference type="InterPro" id="IPR035959">
    <property type="entry name" value="RutC-like_sf"/>
</dbReference>
<gene>
    <name evidence="2" type="ORF">GCM10011378_07740</name>
</gene>
<sequence>MEPQRKETLSLGMPWELPYGYAQGLKQDGTVWLSGQIGHDEHGLVAGDMETQMRQAYANIRTLLAGFGLTMADVVDEVIYVLDNSTGFAARQKLGREVYPDPMLIPSTMIGVAALNLPTLLVEIKIVAKKPT</sequence>
<protein>
    <submittedName>
        <fullName evidence="2">Enamine deaminase RidA</fullName>
    </submittedName>
</protein>
<accession>A0ABQ1WM61</accession>
<dbReference type="PANTHER" id="PTHR43857:SF1">
    <property type="entry name" value="YJGH FAMILY PROTEIN"/>
    <property type="match status" value="1"/>
</dbReference>
<dbReference type="PANTHER" id="PTHR43857">
    <property type="entry name" value="BLR7761 PROTEIN"/>
    <property type="match status" value="1"/>
</dbReference>
<reference evidence="3" key="1">
    <citation type="journal article" date="2019" name="Int. J. Syst. Evol. Microbiol.">
        <title>The Global Catalogue of Microorganisms (GCM) 10K type strain sequencing project: providing services to taxonomists for standard genome sequencing and annotation.</title>
        <authorList>
            <consortium name="The Broad Institute Genomics Platform"/>
            <consortium name="The Broad Institute Genome Sequencing Center for Infectious Disease"/>
            <person name="Wu L."/>
            <person name="Ma J."/>
        </authorList>
    </citation>
    <scope>NUCLEOTIDE SEQUENCE [LARGE SCALE GENOMIC DNA]</scope>
    <source>
        <strain evidence="3">CGMCC 1.12990</strain>
    </source>
</reference>
<organism evidence="2 3">
    <name type="scientific">Hymenobacter glacieicola</name>
    <dbReference type="NCBI Taxonomy" id="1562124"/>
    <lineage>
        <taxon>Bacteria</taxon>
        <taxon>Pseudomonadati</taxon>
        <taxon>Bacteroidota</taxon>
        <taxon>Cytophagia</taxon>
        <taxon>Cytophagales</taxon>
        <taxon>Hymenobacteraceae</taxon>
        <taxon>Hymenobacter</taxon>
    </lineage>
</organism>
<keyword evidence="3" id="KW-1185">Reference proteome</keyword>
<evidence type="ECO:0000313" key="2">
    <source>
        <dbReference type="EMBL" id="GGG33747.1"/>
    </source>
</evidence>
<dbReference type="EMBL" id="BMGS01000002">
    <property type="protein sequence ID" value="GGG33747.1"/>
    <property type="molecule type" value="Genomic_DNA"/>
</dbReference>
<feature type="transmembrane region" description="Helical" evidence="1">
    <location>
        <begin position="102"/>
        <end position="122"/>
    </location>
</feature>
<keyword evidence="1" id="KW-0812">Transmembrane</keyword>
<feature type="transmembrane region" description="Helical" evidence="1">
    <location>
        <begin position="63"/>
        <end position="82"/>
    </location>
</feature>
<dbReference type="Pfam" id="PF01042">
    <property type="entry name" value="Ribonuc_L-PSP"/>
    <property type="match status" value="1"/>
</dbReference>
<dbReference type="Proteomes" id="UP000601361">
    <property type="component" value="Unassembled WGS sequence"/>
</dbReference>
<proteinExistence type="predicted"/>
<evidence type="ECO:0000256" key="1">
    <source>
        <dbReference type="SAM" id="Phobius"/>
    </source>
</evidence>
<dbReference type="Gene3D" id="3.30.1330.40">
    <property type="entry name" value="RutC-like"/>
    <property type="match status" value="1"/>
</dbReference>
<keyword evidence="1" id="KW-1133">Transmembrane helix</keyword>
<keyword evidence="1" id="KW-0472">Membrane</keyword>